<gene>
    <name evidence="2" type="ORF">JKP88DRAFT_149899</name>
</gene>
<keyword evidence="3" id="KW-1185">Reference proteome</keyword>
<proteinExistence type="predicted"/>
<name>A0A836CNZ4_9STRA</name>
<dbReference type="AlphaFoldDB" id="A0A836CNZ4"/>
<dbReference type="Pfam" id="PF15370">
    <property type="entry name" value="NOPCHAP1"/>
    <property type="match status" value="1"/>
</dbReference>
<dbReference type="InterPro" id="IPR027921">
    <property type="entry name" value="NOPCHAP1"/>
</dbReference>
<protein>
    <submittedName>
        <fullName evidence="2">Uncharacterized protein</fullName>
    </submittedName>
</protein>
<accession>A0A836CNZ4</accession>
<feature type="region of interest" description="Disordered" evidence="1">
    <location>
        <begin position="45"/>
        <end position="64"/>
    </location>
</feature>
<sequence>MELPPSSLLGKLEAFLPKLAQANRDLQQQTLEGQAETIDAHLALDAADGNDEESESSDGEGDVAVAGASARAINEGAGDMQGGGKVVQLSFALGDFDDTPVAQFEE</sequence>
<dbReference type="EMBL" id="JAFCMP010000007">
    <property type="protein sequence ID" value="KAG5192354.1"/>
    <property type="molecule type" value="Genomic_DNA"/>
</dbReference>
<feature type="compositionally biased region" description="Acidic residues" evidence="1">
    <location>
        <begin position="48"/>
        <end position="61"/>
    </location>
</feature>
<dbReference type="OrthoDB" id="1112980at2759"/>
<feature type="non-terminal residue" evidence="2">
    <location>
        <position position="106"/>
    </location>
</feature>
<evidence type="ECO:0000313" key="2">
    <source>
        <dbReference type="EMBL" id="KAG5192354.1"/>
    </source>
</evidence>
<comment type="caution">
    <text evidence="2">The sequence shown here is derived from an EMBL/GenBank/DDBJ whole genome shotgun (WGS) entry which is preliminary data.</text>
</comment>
<evidence type="ECO:0000256" key="1">
    <source>
        <dbReference type="SAM" id="MobiDB-lite"/>
    </source>
</evidence>
<reference evidence="2" key="1">
    <citation type="submission" date="2021-02" db="EMBL/GenBank/DDBJ databases">
        <title>First Annotated Genome of the Yellow-green Alga Tribonema minus.</title>
        <authorList>
            <person name="Mahan K.M."/>
        </authorList>
    </citation>
    <scope>NUCLEOTIDE SEQUENCE</scope>
    <source>
        <strain evidence="2">UTEX B ZZ1240</strain>
    </source>
</reference>
<dbReference type="Proteomes" id="UP000664859">
    <property type="component" value="Unassembled WGS sequence"/>
</dbReference>
<organism evidence="2 3">
    <name type="scientific">Tribonema minus</name>
    <dbReference type="NCBI Taxonomy" id="303371"/>
    <lineage>
        <taxon>Eukaryota</taxon>
        <taxon>Sar</taxon>
        <taxon>Stramenopiles</taxon>
        <taxon>Ochrophyta</taxon>
        <taxon>PX clade</taxon>
        <taxon>Xanthophyceae</taxon>
        <taxon>Tribonematales</taxon>
        <taxon>Tribonemataceae</taxon>
        <taxon>Tribonema</taxon>
    </lineage>
</organism>
<evidence type="ECO:0000313" key="3">
    <source>
        <dbReference type="Proteomes" id="UP000664859"/>
    </source>
</evidence>
<dbReference type="GO" id="GO:0000492">
    <property type="term" value="P:box C/D snoRNP assembly"/>
    <property type="evidence" value="ECO:0007669"/>
    <property type="project" value="InterPro"/>
</dbReference>